<dbReference type="SUPFAM" id="SSF52540">
    <property type="entry name" value="P-loop containing nucleoside triphosphate hydrolases"/>
    <property type="match status" value="1"/>
</dbReference>
<sequence>MVILPNVSFISRRVCLITLHTCSHRQFLSPALGSKLCAHGTNNSLITVRTFTETDSIEFENYVQSNTYVEQQPKFALLNLPRVGHDVLIVQPRIKKGRRLRTDTTTALQLAEAVALLETLPGWKAAGRLTLKTDNDMRKLIFKSGNLERIRDSVKEKSATAIFINFDILTGVQHAALQEFFRLPIYDRYTVVLNIFRNHARTKEAKLQIALAEIPYYRARIWHMHKGTGRNTFGTGQTYYERQQQQLQTREAALRRQLAEVKGERSLLRKKRRQLEFPTVAVVGYTNAGKTALIKRLTDDDRLQPRDQLFATLDVTAHTGRLHMLKCVLYMDTVGFISDIPTTLVASFASTLEDVVLADVIVHVLDLSHPDREAQRSNVLETLDKIGVPHKLLDSMIEVGNKVDLLPSPVPENGRECIPISCIDGTGLSELRVVIEQKLIENTGRSVARFRVPTGGSEYSWLYREGTFVSCIVDAHDSNYSIVDVVLSTAAKAKFKHLYGSVCAVD</sequence>
<dbReference type="Gene3D" id="3.40.50.300">
    <property type="entry name" value="P-loop containing nucleotide triphosphate hydrolases"/>
    <property type="match status" value="1"/>
</dbReference>
<evidence type="ECO:0000259" key="5">
    <source>
        <dbReference type="PROSITE" id="PS51705"/>
    </source>
</evidence>
<dbReference type="Pfam" id="PF13167">
    <property type="entry name" value="GTP-bdg_N"/>
    <property type="match status" value="1"/>
</dbReference>
<evidence type="ECO:0000256" key="4">
    <source>
        <dbReference type="ARBA" id="ARBA00023134"/>
    </source>
</evidence>
<dbReference type="FunFam" id="3.40.50.300:FF:000886">
    <property type="entry name" value="Putative GTP-binding protein 6"/>
    <property type="match status" value="1"/>
</dbReference>
<evidence type="ECO:0000313" key="6">
    <source>
        <dbReference type="EMBL" id="JAP86553.1"/>
    </source>
</evidence>
<dbReference type="CDD" id="cd01878">
    <property type="entry name" value="HflX"/>
    <property type="match status" value="1"/>
</dbReference>
<dbReference type="Pfam" id="PF01926">
    <property type="entry name" value="MMR_HSR1"/>
    <property type="match status" value="1"/>
</dbReference>
<feature type="domain" description="Hflx-type G" evidence="5">
    <location>
        <begin position="278"/>
        <end position="443"/>
    </location>
</feature>
<proteinExistence type="predicted"/>
<dbReference type="InterPro" id="IPR042108">
    <property type="entry name" value="GTPase_HflX_N_sf"/>
</dbReference>
<keyword evidence="1" id="KW-0479">Metal-binding</keyword>
<dbReference type="Pfam" id="PF16360">
    <property type="entry name" value="GTP-bdg_M"/>
    <property type="match status" value="1"/>
</dbReference>
<evidence type="ECO:0000256" key="2">
    <source>
        <dbReference type="ARBA" id="ARBA00022741"/>
    </source>
</evidence>
<dbReference type="GO" id="GO:0046872">
    <property type="term" value="F:metal ion binding"/>
    <property type="evidence" value="ECO:0007669"/>
    <property type="project" value="UniProtKB-KW"/>
</dbReference>
<dbReference type="GO" id="GO:0005737">
    <property type="term" value="C:cytoplasm"/>
    <property type="evidence" value="ECO:0007669"/>
    <property type="project" value="TreeGrafter"/>
</dbReference>
<dbReference type="InterPro" id="IPR030394">
    <property type="entry name" value="G_HFLX_dom"/>
</dbReference>
<dbReference type="GO" id="GO:0043022">
    <property type="term" value="F:ribosome binding"/>
    <property type="evidence" value="ECO:0007669"/>
    <property type="project" value="TreeGrafter"/>
</dbReference>
<dbReference type="InterPro" id="IPR016496">
    <property type="entry name" value="GTPase_HflX"/>
</dbReference>
<dbReference type="InterPro" id="IPR025121">
    <property type="entry name" value="GTPase_HflX_N"/>
</dbReference>
<keyword evidence="2" id="KW-0547">Nucleotide-binding</keyword>
<protein>
    <submittedName>
        <fullName evidence="6">GTP-binding protein 6</fullName>
    </submittedName>
</protein>
<dbReference type="EMBL" id="GEDV01002004">
    <property type="protein sequence ID" value="JAP86553.1"/>
    <property type="molecule type" value="Transcribed_RNA"/>
</dbReference>
<dbReference type="InterPro" id="IPR027417">
    <property type="entry name" value="P-loop_NTPase"/>
</dbReference>
<name>A0A131Z576_RHIAP</name>
<accession>A0A131Z576</accession>
<dbReference type="NCBIfam" id="TIGR03156">
    <property type="entry name" value="GTP_HflX"/>
    <property type="match status" value="1"/>
</dbReference>
<dbReference type="PROSITE" id="PS51705">
    <property type="entry name" value="G_HFLX"/>
    <property type="match status" value="1"/>
</dbReference>
<organism evidence="6">
    <name type="scientific">Rhipicephalus appendiculatus</name>
    <name type="common">Brown ear tick</name>
    <dbReference type="NCBI Taxonomy" id="34631"/>
    <lineage>
        <taxon>Eukaryota</taxon>
        <taxon>Metazoa</taxon>
        <taxon>Ecdysozoa</taxon>
        <taxon>Arthropoda</taxon>
        <taxon>Chelicerata</taxon>
        <taxon>Arachnida</taxon>
        <taxon>Acari</taxon>
        <taxon>Parasitiformes</taxon>
        <taxon>Ixodida</taxon>
        <taxon>Ixodoidea</taxon>
        <taxon>Ixodidae</taxon>
        <taxon>Rhipicephalinae</taxon>
        <taxon>Rhipicephalus</taxon>
        <taxon>Rhipicephalus</taxon>
    </lineage>
</organism>
<dbReference type="GO" id="GO:0005525">
    <property type="term" value="F:GTP binding"/>
    <property type="evidence" value="ECO:0007669"/>
    <property type="project" value="UniProtKB-KW"/>
</dbReference>
<dbReference type="AlphaFoldDB" id="A0A131Z576"/>
<reference evidence="6" key="1">
    <citation type="journal article" date="2016" name="Ticks Tick Borne Dis.">
        <title>De novo assembly and annotation of the salivary gland transcriptome of Rhipicephalus appendiculatus male and female ticks during blood feeding.</title>
        <authorList>
            <person name="de Castro M.H."/>
            <person name="de Klerk D."/>
            <person name="Pienaar R."/>
            <person name="Latif A.A."/>
            <person name="Rees D.J."/>
            <person name="Mans B.J."/>
        </authorList>
    </citation>
    <scope>NUCLEOTIDE SEQUENCE</scope>
    <source>
        <tissue evidence="6">Salivary glands</tissue>
    </source>
</reference>
<dbReference type="PANTHER" id="PTHR10229:SF0">
    <property type="entry name" value="GTP-BINDING PROTEIN 6-RELATED"/>
    <property type="match status" value="1"/>
</dbReference>
<keyword evidence="3" id="KW-0460">Magnesium</keyword>
<evidence type="ECO:0000256" key="3">
    <source>
        <dbReference type="ARBA" id="ARBA00022842"/>
    </source>
</evidence>
<evidence type="ECO:0000256" key="1">
    <source>
        <dbReference type="ARBA" id="ARBA00022723"/>
    </source>
</evidence>
<dbReference type="PANTHER" id="PTHR10229">
    <property type="entry name" value="GTP-BINDING PROTEIN HFLX"/>
    <property type="match status" value="1"/>
</dbReference>
<keyword evidence="4" id="KW-0342">GTP-binding</keyword>
<dbReference type="Gene3D" id="3.40.50.11060">
    <property type="entry name" value="GTPase HflX, N-terminal domain"/>
    <property type="match status" value="1"/>
</dbReference>
<dbReference type="InterPro" id="IPR006073">
    <property type="entry name" value="GTP-bd"/>
</dbReference>
<dbReference type="InterPro" id="IPR032305">
    <property type="entry name" value="GTP-bd_M"/>
</dbReference>